<dbReference type="EMBL" id="FMHG01000001">
    <property type="protein sequence ID" value="SCJ71936.1"/>
    <property type="molecule type" value="Genomic_DNA"/>
</dbReference>
<feature type="transmembrane region" description="Helical" evidence="8">
    <location>
        <begin position="129"/>
        <end position="154"/>
    </location>
</feature>
<evidence type="ECO:0000256" key="8">
    <source>
        <dbReference type="HAMAP-Rule" id="MF_00478"/>
    </source>
</evidence>
<gene>
    <name evidence="8 9" type="primary">rnfE</name>
    <name evidence="9" type="ORF">SAMEA3545359_01608</name>
</gene>
<dbReference type="GO" id="GO:0022900">
    <property type="term" value="P:electron transport chain"/>
    <property type="evidence" value="ECO:0007669"/>
    <property type="project" value="UniProtKB-UniRule"/>
</dbReference>
<dbReference type="GO" id="GO:0012505">
    <property type="term" value="C:endomembrane system"/>
    <property type="evidence" value="ECO:0007669"/>
    <property type="project" value="UniProtKB-SubCell"/>
</dbReference>
<keyword evidence="4 8" id="KW-1278">Translocase</keyword>
<keyword evidence="3 8" id="KW-0812">Transmembrane</keyword>
<keyword evidence="2 8" id="KW-0813">Transport</keyword>
<keyword evidence="8" id="KW-1003">Cell membrane</keyword>
<feature type="transmembrane region" description="Helical" evidence="8">
    <location>
        <begin position="174"/>
        <end position="195"/>
    </location>
</feature>
<sequence length="245" mass="25755">MKKQGKLQYLTNGLLKENPVLRLVLGTCPTLAVTTLAVNGIGMGLSATVVLICSNLVISLLRNFIPKQVRIPAYITIIAGFVTIVQLFIKAFFPDIDSALGIFLPLIVVNCIILGRAEMFASKHGPIESVLDGVGMGLGFTVVLFIMASIREIIGSGTWMGIVLTADAITPMGILKMAPGGFFVFGCLMALANWLSDRKRGKPAVSTAGCAGGCAGCAGCAQHAEGADAEVPQNDHPHVEKGEDK</sequence>
<feature type="transmembrane region" description="Helical" evidence="8">
    <location>
        <begin position="99"/>
        <end position="117"/>
    </location>
</feature>
<dbReference type="NCBIfam" id="NF009070">
    <property type="entry name" value="PRK12405.1"/>
    <property type="match status" value="1"/>
</dbReference>
<dbReference type="GO" id="GO:0005886">
    <property type="term" value="C:plasma membrane"/>
    <property type="evidence" value="ECO:0007669"/>
    <property type="project" value="UniProtKB-SubCell"/>
</dbReference>
<name>A0A1C6IPY1_9FIRM</name>
<accession>A0A1C6IPY1</accession>
<evidence type="ECO:0000313" key="9">
    <source>
        <dbReference type="EMBL" id="SCJ71936.1"/>
    </source>
</evidence>
<comment type="similarity">
    <text evidence="8">Belongs to the NqrDE/RnfAE family.</text>
</comment>
<dbReference type="InterPro" id="IPR010968">
    <property type="entry name" value="RnfE"/>
</dbReference>
<dbReference type="InterPro" id="IPR003667">
    <property type="entry name" value="NqrDE/RnfAE"/>
</dbReference>
<dbReference type="HAMAP" id="MF_00478">
    <property type="entry name" value="RsxE_RnfE"/>
    <property type="match status" value="1"/>
</dbReference>
<proteinExistence type="inferred from homology"/>
<keyword evidence="7 8" id="KW-0472">Membrane</keyword>
<dbReference type="AlphaFoldDB" id="A0A1C6IPY1"/>
<dbReference type="Pfam" id="PF02508">
    <property type="entry name" value="Rnf-Nqr"/>
    <property type="match status" value="1"/>
</dbReference>
<keyword evidence="6 8" id="KW-1133">Transmembrane helix</keyword>
<evidence type="ECO:0000256" key="5">
    <source>
        <dbReference type="ARBA" id="ARBA00022982"/>
    </source>
</evidence>
<evidence type="ECO:0000256" key="6">
    <source>
        <dbReference type="ARBA" id="ARBA00022989"/>
    </source>
</evidence>
<evidence type="ECO:0000256" key="4">
    <source>
        <dbReference type="ARBA" id="ARBA00022967"/>
    </source>
</evidence>
<evidence type="ECO:0000256" key="7">
    <source>
        <dbReference type="ARBA" id="ARBA00023136"/>
    </source>
</evidence>
<dbReference type="PANTHER" id="PTHR30586:SF0">
    <property type="entry name" value="ION-TRANSLOCATING OXIDOREDUCTASE COMPLEX SUBUNIT E"/>
    <property type="match status" value="1"/>
</dbReference>
<feature type="transmembrane region" description="Helical" evidence="8">
    <location>
        <begin position="73"/>
        <end position="93"/>
    </location>
</feature>
<reference evidence="9" key="1">
    <citation type="submission" date="2015-09" db="EMBL/GenBank/DDBJ databases">
        <authorList>
            <consortium name="Pathogen Informatics"/>
        </authorList>
    </citation>
    <scope>NUCLEOTIDE SEQUENCE</scope>
    <source>
        <strain evidence="9">2789STDY5834896</strain>
    </source>
</reference>
<keyword evidence="5 8" id="KW-0249">Electron transport</keyword>
<dbReference type="NCBIfam" id="TIGR01948">
    <property type="entry name" value="rnfE"/>
    <property type="match status" value="1"/>
</dbReference>
<dbReference type="PANTHER" id="PTHR30586">
    <property type="entry name" value="ELECTRON TRANSPORT COMPLEX PROTEIN RNFE"/>
    <property type="match status" value="1"/>
</dbReference>
<evidence type="ECO:0000256" key="3">
    <source>
        <dbReference type="ARBA" id="ARBA00022692"/>
    </source>
</evidence>
<feature type="transmembrane region" description="Helical" evidence="8">
    <location>
        <begin position="44"/>
        <end position="61"/>
    </location>
</feature>
<comment type="subcellular location">
    <subcellularLocation>
        <location evidence="8">Cell membrane</location>
        <topology evidence="8">Multi-pass membrane protein</topology>
    </subcellularLocation>
    <subcellularLocation>
        <location evidence="1">Endomembrane system</location>
        <topology evidence="1">Multi-pass membrane protein</topology>
    </subcellularLocation>
</comment>
<comment type="subunit">
    <text evidence="8">The complex is composed of six subunits: RnfA, RnfB, RnfC, RnfD, RnfE and RnfG.</text>
</comment>
<evidence type="ECO:0000256" key="1">
    <source>
        <dbReference type="ARBA" id="ARBA00004127"/>
    </source>
</evidence>
<dbReference type="EC" id="7.-.-.-" evidence="8"/>
<comment type="function">
    <text evidence="8">Part of a membrane-bound complex that couples electron transfer with translocation of ions across the membrane.</text>
</comment>
<protein>
    <recommendedName>
        <fullName evidence="8">Ion-translocating oxidoreductase complex subunit E</fullName>
        <ecNumber evidence="8">7.-.-.-</ecNumber>
    </recommendedName>
    <alternativeName>
        <fullName evidence="8">Rnf electron transport complex subunit E</fullName>
    </alternativeName>
</protein>
<evidence type="ECO:0000256" key="2">
    <source>
        <dbReference type="ARBA" id="ARBA00022448"/>
    </source>
</evidence>
<organism evidence="9">
    <name type="scientific">uncultured Anaerotruncus sp</name>
    <dbReference type="NCBI Taxonomy" id="905011"/>
    <lineage>
        <taxon>Bacteria</taxon>
        <taxon>Bacillati</taxon>
        <taxon>Bacillota</taxon>
        <taxon>Clostridia</taxon>
        <taxon>Eubacteriales</taxon>
        <taxon>Oscillospiraceae</taxon>
        <taxon>Anaerotruncus</taxon>
        <taxon>environmental samples</taxon>
    </lineage>
</organism>